<name>A0A9P8RLT3_9PEZI</name>
<feature type="region of interest" description="Disordered" evidence="1">
    <location>
        <begin position="109"/>
        <end position="137"/>
    </location>
</feature>
<dbReference type="GeneID" id="70125656"/>
<dbReference type="AlphaFoldDB" id="A0A9P8RLT3"/>
<dbReference type="OrthoDB" id="3800077at2759"/>
<sequence length="676" mass="74101">MVSHEESLFDNNKYFFPEGAAKVREQRAQEQPWLEVSALRDEEHGTPGLQPVPNEQKYAVHEDKGLYGNYITPAFLSPQPAPVLSQAASFQNESHTADALVASHDEELLTSSQTEAWSQPATLEPPPHWSQPVTAPERQIQWPQPVTATEPQHDYQHSIAENSHQAYLFSAGADPGPQPHSQWSRSTTAVAPSVALAPSNYPEQTYWAQSHDPYGHATQNGAGQQHSYWSLEISSQYSDGRASAWTHGTDGRPTVIGSPDIPLIKENMASTSPNKWLSGAPGKSRQWWIAGGILGLLIVIGAVVGGVVGANALKNADSMVGGGQTPPSGNTTITTPKIIRQNSRLAVTGYRGASGNYTLRLFFQDPDNQLRFMDKSSVGGIWTDPVTLDTLDYKPMPNGSIAVGSYLGHDPQLLEFFYVDTNNIIRGAKFNFWNIGEPPKGEASNINDFPLKVAENSSISCYFPHVVSQDADATVRWSKMIGNGSDESRWYWENDTSVHVAGSPRSGLVLLPVAQTYWEDAGFVYRDGSGRLAVAIRDYDFRGNATSAYSWTKGALSAPVIPAGSAIGAFAVGRPYTPEDLNTYILYQDDDGVIQVVWQDGDDGWRGPETYDALDGAEVGTDIKCLTQGSWDAVSVQVGRGQDMNRCFFQEKGTRRLKEVWFDGNEWRDQGFVPLD</sequence>
<evidence type="ECO:0000256" key="1">
    <source>
        <dbReference type="SAM" id="MobiDB-lite"/>
    </source>
</evidence>
<keyword evidence="2" id="KW-1133">Transmembrane helix</keyword>
<evidence type="ECO:0000313" key="3">
    <source>
        <dbReference type="EMBL" id="KAH6646618.1"/>
    </source>
</evidence>
<evidence type="ECO:0000256" key="2">
    <source>
        <dbReference type="SAM" id="Phobius"/>
    </source>
</evidence>
<keyword evidence="4" id="KW-1185">Reference proteome</keyword>
<gene>
    <name evidence="3" type="ORF">BKA67DRAFT_412212</name>
</gene>
<dbReference type="Proteomes" id="UP000758603">
    <property type="component" value="Unassembled WGS sequence"/>
</dbReference>
<proteinExistence type="predicted"/>
<dbReference type="Gene3D" id="2.120.10.70">
    <property type="entry name" value="Fucose-specific lectin"/>
    <property type="match status" value="1"/>
</dbReference>
<feature type="transmembrane region" description="Helical" evidence="2">
    <location>
        <begin position="287"/>
        <end position="310"/>
    </location>
</feature>
<comment type="caution">
    <text evidence="3">The sequence shown here is derived from an EMBL/GenBank/DDBJ whole genome shotgun (WGS) entry which is preliminary data.</text>
</comment>
<dbReference type="RefSeq" id="XP_045953132.1">
    <property type="nucleotide sequence ID" value="XM_046096764.1"/>
</dbReference>
<protein>
    <recommendedName>
        <fullName evidence="5">Fucose-specific lectin</fullName>
    </recommendedName>
</protein>
<evidence type="ECO:0000313" key="4">
    <source>
        <dbReference type="Proteomes" id="UP000758603"/>
    </source>
</evidence>
<keyword evidence="2" id="KW-0812">Transmembrane</keyword>
<dbReference type="SUPFAM" id="SSF89372">
    <property type="entry name" value="Fucose-specific lectin"/>
    <property type="match status" value="1"/>
</dbReference>
<accession>A0A9P8RLT3</accession>
<evidence type="ECO:0008006" key="5">
    <source>
        <dbReference type="Google" id="ProtNLM"/>
    </source>
</evidence>
<feature type="compositionally biased region" description="Polar residues" evidence="1">
    <location>
        <begin position="109"/>
        <end position="121"/>
    </location>
</feature>
<reference evidence="3" key="1">
    <citation type="journal article" date="2021" name="Nat. Commun.">
        <title>Genetic determinants of endophytism in the Arabidopsis root mycobiome.</title>
        <authorList>
            <person name="Mesny F."/>
            <person name="Miyauchi S."/>
            <person name="Thiergart T."/>
            <person name="Pickel B."/>
            <person name="Atanasova L."/>
            <person name="Karlsson M."/>
            <person name="Huettel B."/>
            <person name="Barry K.W."/>
            <person name="Haridas S."/>
            <person name="Chen C."/>
            <person name="Bauer D."/>
            <person name="Andreopoulos W."/>
            <person name="Pangilinan J."/>
            <person name="LaButti K."/>
            <person name="Riley R."/>
            <person name="Lipzen A."/>
            <person name="Clum A."/>
            <person name="Drula E."/>
            <person name="Henrissat B."/>
            <person name="Kohler A."/>
            <person name="Grigoriev I.V."/>
            <person name="Martin F.M."/>
            <person name="Hacquard S."/>
        </authorList>
    </citation>
    <scope>NUCLEOTIDE SEQUENCE</scope>
    <source>
        <strain evidence="3">MPI-SDFR-AT-0073</strain>
    </source>
</reference>
<keyword evidence="2" id="KW-0472">Membrane</keyword>
<dbReference type="EMBL" id="JAGPXC010000009">
    <property type="protein sequence ID" value="KAH6646618.1"/>
    <property type="molecule type" value="Genomic_DNA"/>
</dbReference>
<organism evidence="3 4">
    <name type="scientific">Truncatella angustata</name>
    <dbReference type="NCBI Taxonomy" id="152316"/>
    <lineage>
        <taxon>Eukaryota</taxon>
        <taxon>Fungi</taxon>
        <taxon>Dikarya</taxon>
        <taxon>Ascomycota</taxon>
        <taxon>Pezizomycotina</taxon>
        <taxon>Sordariomycetes</taxon>
        <taxon>Xylariomycetidae</taxon>
        <taxon>Amphisphaeriales</taxon>
        <taxon>Sporocadaceae</taxon>
        <taxon>Truncatella</taxon>
    </lineage>
</organism>